<organism evidence="1 2">
    <name type="scientific">Nisaea acidiphila</name>
    <dbReference type="NCBI Taxonomy" id="1862145"/>
    <lineage>
        <taxon>Bacteria</taxon>
        <taxon>Pseudomonadati</taxon>
        <taxon>Pseudomonadota</taxon>
        <taxon>Alphaproteobacteria</taxon>
        <taxon>Rhodospirillales</taxon>
        <taxon>Thalassobaculaceae</taxon>
        <taxon>Nisaea</taxon>
    </lineage>
</organism>
<sequence length="287" mass="33032">MTNPKCRIPDVFRRYDLAEVVELCKRLGYGNDFVAWTEKDLDETGLGAKNVRNLIAYKSSKIDLIDTVARVFGSNFIDEKEWVSVVKSAHEKYKKKYAYLNQSVGNLIPEIAPFELHSPNPVTHLRSEGDWIYALARKNGEVFDGSKQWDLLVGHFTISDLKIQHAKNYWYNNKENKLLHNASWFSIDFAEGHDCLFIMYSSNNYISSRDNSRVGIIRARDTKQKPFMGISSLSGEFWDLNTASNTDCGEFYAEKIPEIKDEEFLDRGIEFAARVPKRMDAFKRSGL</sequence>
<proteinExistence type="predicted"/>
<evidence type="ECO:0000313" key="2">
    <source>
        <dbReference type="Proteomes" id="UP001060336"/>
    </source>
</evidence>
<dbReference type="AlphaFoldDB" id="A0A9J7ANT7"/>
<keyword evidence="2" id="KW-1185">Reference proteome</keyword>
<reference evidence="1" key="1">
    <citation type="submission" date="2022-08" db="EMBL/GenBank/DDBJ databases">
        <title>Nisaea acidiphila sp. nov., isolated from a marine algal debris and emended description of the genus Nisaea Urios et al. 2008.</title>
        <authorList>
            <person name="Kwon K."/>
        </authorList>
    </citation>
    <scope>NUCLEOTIDE SEQUENCE</scope>
    <source>
        <strain evidence="1">MEBiC11861</strain>
    </source>
</reference>
<evidence type="ECO:0000313" key="1">
    <source>
        <dbReference type="EMBL" id="UUX49080.1"/>
    </source>
</evidence>
<accession>A0A9J7ANT7</accession>
<dbReference type="RefSeq" id="WP_257767581.1">
    <property type="nucleotide sequence ID" value="NZ_CP102480.1"/>
</dbReference>
<dbReference type="EMBL" id="CP102480">
    <property type="protein sequence ID" value="UUX49080.1"/>
    <property type="molecule type" value="Genomic_DNA"/>
</dbReference>
<protein>
    <submittedName>
        <fullName evidence="1">Uncharacterized protein</fullName>
    </submittedName>
</protein>
<name>A0A9J7ANT7_9PROT</name>
<dbReference type="KEGG" id="naci:NUH88_16945"/>
<gene>
    <name evidence="1" type="ORF">NUH88_16945</name>
</gene>
<dbReference type="Proteomes" id="UP001060336">
    <property type="component" value="Chromosome"/>
</dbReference>